<evidence type="ECO:0000313" key="1">
    <source>
        <dbReference type="EMBL" id="CAF4440302.1"/>
    </source>
</evidence>
<protein>
    <submittedName>
        <fullName evidence="1">Uncharacterized protein</fullName>
    </submittedName>
</protein>
<proteinExistence type="predicted"/>
<evidence type="ECO:0000313" key="2">
    <source>
        <dbReference type="Proteomes" id="UP000663868"/>
    </source>
</evidence>
<dbReference type="Gene3D" id="1.25.40.10">
    <property type="entry name" value="Tetratricopeptide repeat domain"/>
    <property type="match status" value="1"/>
</dbReference>
<name>A0A820RF57_9BILA</name>
<organism evidence="1 2">
    <name type="scientific">Adineta steineri</name>
    <dbReference type="NCBI Taxonomy" id="433720"/>
    <lineage>
        <taxon>Eukaryota</taxon>
        <taxon>Metazoa</taxon>
        <taxon>Spiralia</taxon>
        <taxon>Gnathifera</taxon>
        <taxon>Rotifera</taxon>
        <taxon>Eurotatoria</taxon>
        <taxon>Bdelloidea</taxon>
        <taxon>Adinetida</taxon>
        <taxon>Adinetidae</taxon>
        <taxon>Adineta</taxon>
    </lineage>
</organism>
<feature type="non-terminal residue" evidence="1">
    <location>
        <position position="107"/>
    </location>
</feature>
<dbReference type="Proteomes" id="UP000663868">
    <property type="component" value="Unassembled WGS sequence"/>
</dbReference>
<accession>A0A820RF57</accession>
<reference evidence="1" key="1">
    <citation type="submission" date="2021-02" db="EMBL/GenBank/DDBJ databases">
        <authorList>
            <person name="Nowell W R."/>
        </authorList>
    </citation>
    <scope>NUCLEOTIDE SEQUENCE</scope>
</reference>
<sequence length="107" mass="12991">MMVDAQGTDYARQVIGMSLQLGQQMLSKIIQNCNVLPNINDDQTNNFDKFITYADHYRHQQDYRNAEIYYSKALEIMTQLQTNHMWNIYRKMMRMNKNNNCRYRDYF</sequence>
<comment type="caution">
    <text evidence="1">The sequence shown here is derived from an EMBL/GenBank/DDBJ whole genome shotgun (WGS) entry which is preliminary data.</text>
</comment>
<dbReference type="AlphaFoldDB" id="A0A820RF57"/>
<dbReference type="SUPFAM" id="SSF48452">
    <property type="entry name" value="TPR-like"/>
    <property type="match status" value="1"/>
</dbReference>
<dbReference type="EMBL" id="CAJOBB010029928">
    <property type="protein sequence ID" value="CAF4440302.1"/>
    <property type="molecule type" value="Genomic_DNA"/>
</dbReference>
<dbReference type="InterPro" id="IPR011990">
    <property type="entry name" value="TPR-like_helical_dom_sf"/>
</dbReference>
<gene>
    <name evidence="1" type="ORF">KXQ929_LOCUS53344</name>
</gene>